<comment type="pathway">
    <text evidence="2">Cofactor biosynthesis; adenosylcobalamin biosynthesis.</text>
</comment>
<dbReference type="Proteomes" id="UP001430149">
    <property type="component" value="Unassembled WGS sequence"/>
</dbReference>
<feature type="domain" description="CobB/CobQ-like glutamine amidotransferase" evidence="12">
    <location>
        <begin position="278"/>
        <end position="459"/>
    </location>
</feature>
<evidence type="ECO:0000256" key="1">
    <source>
        <dbReference type="ARBA" id="ARBA00001946"/>
    </source>
</evidence>
<keyword evidence="5" id="KW-0436">Ligase</keyword>
<dbReference type="EMBL" id="JADIKE010000038">
    <property type="protein sequence ID" value="MBM7126823.1"/>
    <property type="molecule type" value="Genomic_DNA"/>
</dbReference>
<evidence type="ECO:0000256" key="10">
    <source>
        <dbReference type="SAM" id="MobiDB-lite"/>
    </source>
</evidence>
<proteinExistence type="inferred from homology"/>
<keyword evidence="6" id="KW-0547">Nucleotide-binding</keyword>
<dbReference type="PROSITE" id="PS51274">
    <property type="entry name" value="GATASE_COBBQ"/>
    <property type="match status" value="1"/>
</dbReference>
<name>A0ABS2K7K8_9GAMM</name>
<comment type="cofactor">
    <cofactor evidence="1">
        <name>Mg(2+)</name>
        <dbReference type="ChEBI" id="CHEBI:18420"/>
    </cofactor>
</comment>
<evidence type="ECO:0000256" key="9">
    <source>
        <dbReference type="ARBA" id="ARBA00022962"/>
    </source>
</evidence>
<dbReference type="SUPFAM" id="SSF52317">
    <property type="entry name" value="Class I glutamine amidotransferase-like"/>
    <property type="match status" value="1"/>
</dbReference>
<feature type="domain" description="CobQ/CobB/MinD/ParA nucleotide binding" evidence="11">
    <location>
        <begin position="50"/>
        <end position="226"/>
    </location>
</feature>
<dbReference type="PANTHER" id="PTHR43873">
    <property type="entry name" value="COBYRINATE A,C-DIAMIDE SYNTHASE"/>
    <property type="match status" value="1"/>
</dbReference>
<dbReference type="InterPro" id="IPR002586">
    <property type="entry name" value="CobQ/CobB/MinD/ParA_Nub-bd_dom"/>
</dbReference>
<evidence type="ECO:0000259" key="11">
    <source>
        <dbReference type="Pfam" id="PF01656"/>
    </source>
</evidence>
<dbReference type="SUPFAM" id="SSF52540">
    <property type="entry name" value="P-loop containing nucleoside triphosphate hydrolases"/>
    <property type="match status" value="1"/>
</dbReference>
<evidence type="ECO:0000256" key="7">
    <source>
        <dbReference type="ARBA" id="ARBA00022840"/>
    </source>
</evidence>
<feature type="region of interest" description="Disordered" evidence="10">
    <location>
        <begin position="1"/>
        <end position="37"/>
    </location>
</feature>
<evidence type="ECO:0000256" key="4">
    <source>
        <dbReference type="ARBA" id="ARBA00022573"/>
    </source>
</evidence>
<evidence type="ECO:0000313" key="14">
    <source>
        <dbReference type="Proteomes" id="UP001430149"/>
    </source>
</evidence>
<evidence type="ECO:0000256" key="3">
    <source>
        <dbReference type="ARBA" id="ARBA00006205"/>
    </source>
</evidence>
<dbReference type="InterPro" id="IPR027417">
    <property type="entry name" value="P-loop_NTPase"/>
</dbReference>
<dbReference type="PANTHER" id="PTHR43873:SF1">
    <property type="entry name" value="COBYRINATE A,C-DIAMIDE SYNTHASE"/>
    <property type="match status" value="1"/>
</dbReference>
<comment type="similarity">
    <text evidence="3">Belongs to the CobB/CobQ family. CobQ subfamily.</text>
</comment>
<gene>
    <name evidence="13" type="ORF">ISP19_15705</name>
</gene>
<feature type="compositionally biased region" description="Polar residues" evidence="10">
    <location>
        <begin position="15"/>
        <end position="24"/>
    </location>
</feature>
<dbReference type="CDD" id="cd05388">
    <property type="entry name" value="CobB_N"/>
    <property type="match status" value="1"/>
</dbReference>
<reference evidence="13" key="1">
    <citation type="submission" date="2020-10" db="EMBL/GenBank/DDBJ databases">
        <title>Phylogeny of dyella-like bacteria.</title>
        <authorList>
            <person name="Fu J."/>
        </authorList>
    </citation>
    <scope>NUCLEOTIDE SEQUENCE</scope>
    <source>
        <strain evidence="13">DHOC52</strain>
    </source>
</reference>
<evidence type="ECO:0000256" key="5">
    <source>
        <dbReference type="ARBA" id="ARBA00022598"/>
    </source>
</evidence>
<dbReference type="InterPro" id="IPR011698">
    <property type="entry name" value="GATase_3"/>
</dbReference>
<comment type="caution">
    <text evidence="13">The sequence shown here is derived from an EMBL/GenBank/DDBJ whole genome shotgun (WGS) entry which is preliminary data.</text>
</comment>
<evidence type="ECO:0000256" key="8">
    <source>
        <dbReference type="ARBA" id="ARBA00022842"/>
    </source>
</evidence>
<accession>A0ABS2K7K8</accession>
<evidence type="ECO:0000256" key="6">
    <source>
        <dbReference type="ARBA" id="ARBA00022741"/>
    </source>
</evidence>
<organism evidence="13 14">
    <name type="scientific">Dyella flava</name>
    <dbReference type="NCBI Taxonomy" id="1920170"/>
    <lineage>
        <taxon>Bacteria</taxon>
        <taxon>Pseudomonadati</taxon>
        <taxon>Pseudomonadota</taxon>
        <taxon>Gammaproteobacteria</taxon>
        <taxon>Lysobacterales</taxon>
        <taxon>Rhodanobacteraceae</taxon>
        <taxon>Dyella</taxon>
    </lineage>
</organism>
<protein>
    <submittedName>
        <fullName evidence="13">Cobyrinate a,c-diamide synthase</fullName>
    </submittedName>
</protein>
<dbReference type="NCBIfam" id="NF002204">
    <property type="entry name" value="PRK01077.1"/>
    <property type="match status" value="1"/>
</dbReference>
<feature type="compositionally biased region" description="Basic residues" evidence="10">
    <location>
        <begin position="1"/>
        <end position="12"/>
    </location>
</feature>
<keyword evidence="4" id="KW-0169">Cobalamin biosynthesis</keyword>
<dbReference type="InterPro" id="IPR004484">
    <property type="entry name" value="CbiA/CobB_synth"/>
</dbReference>
<keyword evidence="8" id="KW-0460">Magnesium</keyword>
<sequence length="469" mass="49745">MPSRLASRRRRVSSCEQYSDSPNGKGSDARNGIGDSVTASKTHHCPALLISAPASGQGKTSVTAALARWHARQGRRVRVFKTGPDFLDPMVLERAAGTPAYQLDLWMCGEADVLARLHEAAGSADLILVEGVMGLFDGDPSSADLAQRLGVPVMAVIDGSAMAQTFGALACGLAAYRSDLPMYGVAANRIGSAYHAQLLKESLPPSLQWLGALPRDAALALPERHLGLVAAAELADIDKRLDALADAWAQHAATALPQPVGFSASSSDPVPPLLRGQRIAVARDAAFCFLYQANIDVLNEAGADLRFFSPLAGEALPDCDAVWLPGGYPELHLDTLSKQQGLHAALRVHRDANKPILAECGGLLFALDSLADRDGYEAPMSGLLPGRAVLQARLAALGLQGVAMPEGDLRGHTFHYAHAWIDAEPLAHATNPNGGPCKEAVYRQGRLTASFVHFYFPSNPLAAIRLFLP</sequence>
<keyword evidence="7" id="KW-0067">ATP-binding</keyword>
<dbReference type="Gene3D" id="3.40.50.880">
    <property type="match status" value="1"/>
</dbReference>
<dbReference type="InterPro" id="IPR029062">
    <property type="entry name" value="Class_I_gatase-like"/>
</dbReference>
<keyword evidence="9" id="KW-0315">Glutamine amidotransferase</keyword>
<evidence type="ECO:0000259" key="12">
    <source>
        <dbReference type="Pfam" id="PF07685"/>
    </source>
</evidence>
<keyword evidence="14" id="KW-1185">Reference proteome</keyword>
<evidence type="ECO:0000313" key="13">
    <source>
        <dbReference type="EMBL" id="MBM7126823.1"/>
    </source>
</evidence>
<evidence type="ECO:0000256" key="2">
    <source>
        <dbReference type="ARBA" id="ARBA00004953"/>
    </source>
</evidence>
<dbReference type="Gene3D" id="3.40.50.300">
    <property type="entry name" value="P-loop containing nucleotide triphosphate hydrolases"/>
    <property type="match status" value="1"/>
</dbReference>
<dbReference type="Pfam" id="PF07685">
    <property type="entry name" value="GATase_3"/>
    <property type="match status" value="1"/>
</dbReference>
<dbReference type="Pfam" id="PF01656">
    <property type="entry name" value="CbiA"/>
    <property type="match status" value="1"/>
</dbReference>